<keyword evidence="2" id="KW-0560">Oxidoreductase</keyword>
<evidence type="ECO:0000256" key="1">
    <source>
        <dbReference type="ARBA" id="ARBA00006484"/>
    </source>
</evidence>
<dbReference type="InterPro" id="IPR036291">
    <property type="entry name" value="NAD(P)-bd_dom_sf"/>
</dbReference>
<accession>A0A365XWX5</accession>
<dbReference type="RefSeq" id="WP_113619326.1">
    <property type="nucleotide sequence ID" value="NZ_QFFJ01000002.1"/>
</dbReference>
<dbReference type="OrthoDB" id="335726at2"/>
<dbReference type="GO" id="GO:0016491">
    <property type="term" value="F:oxidoreductase activity"/>
    <property type="evidence" value="ECO:0007669"/>
    <property type="project" value="UniProtKB-KW"/>
</dbReference>
<protein>
    <submittedName>
        <fullName evidence="3">Short-chain dehydrogenase</fullName>
    </submittedName>
</protein>
<evidence type="ECO:0000313" key="4">
    <source>
        <dbReference type="Proteomes" id="UP000253410"/>
    </source>
</evidence>
<keyword evidence="4" id="KW-1185">Reference proteome</keyword>
<dbReference type="NCBIfam" id="NF005489">
    <property type="entry name" value="PRK07102.1"/>
    <property type="match status" value="1"/>
</dbReference>
<dbReference type="PANTHER" id="PTHR43669:SF6">
    <property type="entry name" value="DECAPRENYLPHOSPHORYL-2-KETO-BETA-D-ERYTHRO-PENTOSE REDUCTASE"/>
    <property type="match status" value="1"/>
</dbReference>
<reference evidence="3 4" key="1">
    <citation type="submission" date="2018-05" db="EMBL/GenBank/DDBJ databases">
        <title>Chitinophaga sp. K3CV102501T nov., isolated from isolated from a monsoon evergreen broad-leaved forest soil.</title>
        <authorList>
            <person name="Lv Y."/>
        </authorList>
    </citation>
    <scope>NUCLEOTIDE SEQUENCE [LARGE SCALE GENOMIC DNA]</scope>
    <source>
        <strain evidence="3 4">GDMCC 1.1325</strain>
    </source>
</reference>
<comment type="caution">
    <text evidence="3">The sequence shown here is derived from an EMBL/GenBank/DDBJ whole genome shotgun (WGS) entry which is preliminary data.</text>
</comment>
<evidence type="ECO:0000256" key="2">
    <source>
        <dbReference type="ARBA" id="ARBA00023002"/>
    </source>
</evidence>
<gene>
    <name evidence="3" type="ORF">DF182_29420</name>
</gene>
<comment type="similarity">
    <text evidence="1">Belongs to the short-chain dehydrogenases/reductases (SDR) family.</text>
</comment>
<organism evidence="3 4">
    <name type="scientific">Chitinophaga flava</name>
    <dbReference type="NCBI Taxonomy" id="2259036"/>
    <lineage>
        <taxon>Bacteria</taxon>
        <taxon>Pseudomonadati</taxon>
        <taxon>Bacteroidota</taxon>
        <taxon>Chitinophagia</taxon>
        <taxon>Chitinophagales</taxon>
        <taxon>Chitinophagaceae</taxon>
        <taxon>Chitinophaga</taxon>
    </lineage>
</organism>
<dbReference type="Gene3D" id="3.40.50.720">
    <property type="entry name" value="NAD(P)-binding Rossmann-like Domain"/>
    <property type="match status" value="1"/>
</dbReference>
<dbReference type="AlphaFoldDB" id="A0A365XWX5"/>
<sequence length="243" mass="26806">MPTVLLLGAGSDMAVAIARKFAAAHYDIQLAARKAAALQPLQQDLQVRYGITATIHDFDATNYSTHAAFFAGLPTQPDITVCAFGYLGDQEQAQRDWQEAATIIHSNYTGAVSILNVVAESYEARRKGMIIGISSVAGERGRQSNYIYGSAKAGFTAYLSGLRNRLFRSGVHVMSVQPGFVNTRMTQHLTLPPLLTAQPELVANAVFKATQRNKNVLYVKWPWKYIMLIIKMIPEGIFKKLKL</sequence>
<dbReference type="PANTHER" id="PTHR43669">
    <property type="entry name" value="5-KETO-D-GLUCONATE 5-REDUCTASE"/>
    <property type="match status" value="1"/>
</dbReference>
<dbReference type="Pfam" id="PF00106">
    <property type="entry name" value="adh_short"/>
    <property type="match status" value="1"/>
</dbReference>
<dbReference type="SUPFAM" id="SSF51735">
    <property type="entry name" value="NAD(P)-binding Rossmann-fold domains"/>
    <property type="match status" value="1"/>
</dbReference>
<dbReference type="EMBL" id="QFFJ01000002">
    <property type="protein sequence ID" value="RBL90578.1"/>
    <property type="molecule type" value="Genomic_DNA"/>
</dbReference>
<dbReference type="InterPro" id="IPR002347">
    <property type="entry name" value="SDR_fam"/>
</dbReference>
<dbReference type="PRINTS" id="PR00081">
    <property type="entry name" value="GDHRDH"/>
</dbReference>
<proteinExistence type="inferred from homology"/>
<evidence type="ECO:0000313" key="3">
    <source>
        <dbReference type="EMBL" id="RBL90578.1"/>
    </source>
</evidence>
<dbReference type="Proteomes" id="UP000253410">
    <property type="component" value="Unassembled WGS sequence"/>
</dbReference>
<name>A0A365XWX5_9BACT</name>